<reference evidence="1 2" key="1">
    <citation type="submission" date="2016-10" db="EMBL/GenBank/DDBJ databases">
        <title>Comparative genome analysis of multiple Pseudomonas spp. focuses on biocontrol and plant growth promoting traits.</title>
        <authorList>
            <person name="Tao X.-Y."/>
            <person name="Taylor C.G."/>
        </authorList>
    </citation>
    <scope>NUCLEOTIDE SEQUENCE [LARGE SCALE GENOMIC DNA]</scope>
    <source>
        <strain evidence="1 2">37A10</strain>
    </source>
</reference>
<organism evidence="1 2">
    <name type="scientific">Pseudomonas frederiksbergensis</name>
    <dbReference type="NCBI Taxonomy" id="104087"/>
    <lineage>
        <taxon>Bacteria</taxon>
        <taxon>Pseudomonadati</taxon>
        <taxon>Pseudomonadota</taxon>
        <taxon>Gammaproteobacteria</taxon>
        <taxon>Pseudomonadales</taxon>
        <taxon>Pseudomonadaceae</taxon>
        <taxon>Pseudomonas</taxon>
    </lineage>
</organism>
<dbReference type="RefSeq" id="WP_123507383.1">
    <property type="nucleotide sequence ID" value="NZ_MOBQ01000001.1"/>
</dbReference>
<name>A0A423KJ74_9PSED</name>
<evidence type="ECO:0000313" key="1">
    <source>
        <dbReference type="EMBL" id="RON53211.1"/>
    </source>
</evidence>
<gene>
    <name evidence="1" type="ORF">BK666_00170</name>
</gene>
<accession>A0A423KJ74</accession>
<dbReference type="Proteomes" id="UP000285349">
    <property type="component" value="Unassembled WGS sequence"/>
</dbReference>
<dbReference type="OrthoDB" id="583329at2"/>
<dbReference type="AlphaFoldDB" id="A0A423KJ74"/>
<dbReference type="EMBL" id="MOBQ01000001">
    <property type="protein sequence ID" value="RON53211.1"/>
    <property type="molecule type" value="Genomic_DNA"/>
</dbReference>
<proteinExistence type="predicted"/>
<sequence>MNKVELNDYLETMIHVKSKVIVERRMLDGSAALGELTMYYCLRRILKGKATLQDMGVLHAVSNMLQVAGVLGPNETLGSRIEN</sequence>
<comment type="caution">
    <text evidence="1">The sequence shown here is derived from an EMBL/GenBank/DDBJ whole genome shotgun (WGS) entry which is preliminary data.</text>
</comment>
<protein>
    <submittedName>
        <fullName evidence="1">Uncharacterized protein</fullName>
    </submittedName>
</protein>
<evidence type="ECO:0000313" key="2">
    <source>
        <dbReference type="Proteomes" id="UP000285349"/>
    </source>
</evidence>